<dbReference type="EMBL" id="BJWL01000375">
    <property type="protein sequence ID" value="GFS41420.1"/>
    <property type="molecule type" value="Genomic_DNA"/>
</dbReference>
<proteinExistence type="predicted"/>
<evidence type="ECO:0000256" key="1">
    <source>
        <dbReference type="SAM" id="MobiDB-lite"/>
    </source>
</evidence>
<organism evidence="3 4">
    <name type="scientific">Actinidia rufa</name>
    <dbReference type="NCBI Taxonomy" id="165716"/>
    <lineage>
        <taxon>Eukaryota</taxon>
        <taxon>Viridiplantae</taxon>
        <taxon>Streptophyta</taxon>
        <taxon>Embryophyta</taxon>
        <taxon>Tracheophyta</taxon>
        <taxon>Spermatophyta</taxon>
        <taxon>Magnoliopsida</taxon>
        <taxon>eudicotyledons</taxon>
        <taxon>Gunneridae</taxon>
        <taxon>Pentapetalae</taxon>
        <taxon>asterids</taxon>
        <taxon>Ericales</taxon>
        <taxon>Actinidiaceae</taxon>
        <taxon>Actinidia</taxon>
    </lineage>
</organism>
<feature type="compositionally biased region" description="Low complexity" evidence="1">
    <location>
        <begin position="27"/>
        <end position="39"/>
    </location>
</feature>
<gene>
    <name evidence="3" type="ORF">Acr_00g0074200</name>
</gene>
<dbReference type="Proteomes" id="UP000585474">
    <property type="component" value="Unassembled WGS sequence"/>
</dbReference>
<protein>
    <submittedName>
        <fullName evidence="3">Uncharacterized protein</fullName>
    </submittedName>
</protein>
<name>A0A7J0DSB3_9ERIC</name>
<keyword evidence="2" id="KW-0472">Membrane</keyword>
<sequence length="88" mass="9058">MAHPAWSISLQGSPSPVDPSPVIGQPSSQGDLSEGSSSLASTCAPSPRALSQSAASFFATSLSFLAELLVLIRPSLVRMMVGCFMFAS</sequence>
<keyword evidence="2" id="KW-1133">Transmembrane helix</keyword>
<evidence type="ECO:0000313" key="4">
    <source>
        <dbReference type="Proteomes" id="UP000585474"/>
    </source>
</evidence>
<reference evidence="4" key="1">
    <citation type="submission" date="2019-07" db="EMBL/GenBank/DDBJ databases">
        <title>De Novo Assembly of kiwifruit Actinidia rufa.</title>
        <authorList>
            <person name="Sugita-Konishi S."/>
            <person name="Sato K."/>
            <person name="Mori E."/>
            <person name="Abe Y."/>
            <person name="Kisaki G."/>
            <person name="Hamano K."/>
            <person name="Suezawa K."/>
            <person name="Otani M."/>
            <person name="Fukuda T."/>
            <person name="Manabe T."/>
            <person name="Gomi K."/>
            <person name="Tabuchi M."/>
            <person name="Akimitsu K."/>
            <person name="Kataoka I."/>
        </authorList>
    </citation>
    <scope>NUCLEOTIDE SEQUENCE [LARGE SCALE GENOMIC DNA]</scope>
    <source>
        <strain evidence="4">cv. Fuchu</strain>
    </source>
</reference>
<keyword evidence="2" id="KW-0812">Transmembrane</keyword>
<evidence type="ECO:0000256" key="2">
    <source>
        <dbReference type="SAM" id="Phobius"/>
    </source>
</evidence>
<feature type="region of interest" description="Disordered" evidence="1">
    <location>
        <begin position="1"/>
        <end position="40"/>
    </location>
</feature>
<comment type="caution">
    <text evidence="3">The sequence shown here is derived from an EMBL/GenBank/DDBJ whole genome shotgun (WGS) entry which is preliminary data.</text>
</comment>
<keyword evidence="4" id="KW-1185">Reference proteome</keyword>
<evidence type="ECO:0000313" key="3">
    <source>
        <dbReference type="EMBL" id="GFS41420.1"/>
    </source>
</evidence>
<dbReference type="AlphaFoldDB" id="A0A7J0DSB3"/>
<feature type="transmembrane region" description="Helical" evidence="2">
    <location>
        <begin position="54"/>
        <end position="72"/>
    </location>
</feature>
<accession>A0A7J0DSB3</accession>